<sequence length="133" mass="15499">MASFADQQWWCVFHNLKLYAPHEKVQSETETFVVPGLPDEIEMTRSQLQDYLKTKTSYGQVIDVIKESELRSYGIVFTSYYDLEPNYVNHYKKIMGRKCWHVGLPSHSIDRNSREKNSITEQHVSPISQVTGI</sequence>
<keyword evidence="1" id="KW-0328">Glycosyltransferase</keyword>
<evidence type="ECO:0000313" key="1">
    <source>
        <dbReference type="EMBL" id="KAI8001982.1"/>
    </source>
</evidence>
<dbReference type="EMBL" id="CM045765">
    <property type="protein sequence ID" value="KAI8001982.1"/>
    <property type="molecule type" value="Genomic_DNA"/>
</dbReference>
<evidence type="ECO:0000313" key="2">
    <source>
        <dbReference type="Proteomes" id="UP001060215"/>
    </source>
</evidence>
<organism evidence="1 2">
    <name type="scientific">Camellia lanceoleosa</name>
    <dbReference type="NCBI Taxonomy" id="1840588"/>
    <lineage>
        <taxon>Eukaryota</taxon>
        <taxon>Viridiplantae</taxon>
        <taxon>Streptophyta</taxon>
        <taxon>Embryophyta</taxon>
        <taxon>Tracheophyta</taxon>
        <taxon>Spermatophyta</taxon>
        <taxon>Magnoliopsida</taxon>
        <taxon>eudicotyledons</taxon>
        <taxon>Gunneridae</taxon>
        <taxon>Pentapetalae</taxon>
        <taxon>asterids</taxon>
        <taxon>Ericales</taxon>
        <taxon>Theaceae</taxon>
        <taxon>Camellia</taxon>
    </lineage>
</organism>
<protein>
    <submittedName>
        <fullName evidence="1">Soyasapogenol B glucuronide galactosyltransferase</fullName>
    </submittedName>
</protein>
<dbReference type="Proteomes" id="UP001060215">
    <property type="component" value="Chromosome 8"/>
</dbReference>
<comment type="caution">
    <text evidence="1">The sequence shown here is derived from an EMBL/GenBank/DDBJ whole genome shotgun (WGS) entry which is preliminary data.</text>
</comment>
<name>A0ACC0GLC1_9ERIC</name>
<keyword evidence="2" id="KW-1185">Reference proteome</keyword>
<gene>
    <name evidence="1" type="ORF">LOK49_LG09G01222</name>
</gene>
<accession>A0ACC0GLC1</accession>
<proteinExistence type="predicted"/>
<keyword evidence="1" id="KW-0808">Transferase</keyword>
<reference evidence="1 2" key="1">
    <citation type="journal article" date="2022" name="Plant J.">
        <title>Chromosome-level genome of Camellia lanceoleosa provides a valuable resource for understanding genome evolution and self-incompatibility.</title>
        <authorList>
            <person name="Gong W."/>
            <person name="Xiao S."/>
            <person name="Wang L."/>
            <person name="Liao Z."/>
            <person name="Chang Y."/>
            <person name="Mo W."/>
            <person name="Hu G."/>
            <person name="Li W."/>
            <person name="Zhao G."/>
            <person name="Zhu H."/>
            <person name="Hu X."/>
            <person name="Ji K."/>
            <person name="Xiang X."/>
            <person name="Song Q."/>
            <person name="Yuan D."/>
            <person name="Jin S."/>
            <person name="Zhang L."/>
        </authorList>
    </citation>
    <scope>NUCLEOTIDE SEQUENCE [LARGE SCALE GENOMIC DNA]</scope>
    <source>
        <strain evidence="1">SQ_2022a</strain>
    </source>
</reference>